<protein>
    <submittedName>
        <fullName evidence="4">Agmatinase</fullName>
    </submittedName>
</protein>
<dbReference type="EMBL" id="CP147248">
    <property type="protein sequence ID" value="WYJ86957.1"/>
    <property type="molecule type" value="Genomic_DNA"/>
</dbReference>
<dbReference type="PANTHER" id="PTHR11358:SF26">
    <property type="entry name" value="GUANIDINO ACID HYDROLASE, MITOCHONDRIAL"/>
    <property type="match status" value="1"/>
</dbReference>
<dbReference type="PANTHER" id="PTHR11358">
    <property type="entry name" value="ARGINASE/AGMATINASE"/>
    <property type="match status" value="1"/>
</dbReference>
<evidence type="ECO:0000256" key="1">
    <source>
        <dbReference type="ARBA" id="ARBA00022723"/>
    </source>
</evidence>
<sequence length="359" mass="41396">MYKINSDVVVENEGKLIRIDGIELSFTEDITQFVDNMNNTLKKSRLSEDTKLLCQLIDSGIITIENVDHFPKHIVNTFFCLELNNLRLDILSNKRKIGIFSVPYFEGSKIPMHIESIEKMKKESQKIPNINFFASNTKCSNIDVSDYGTLNFIKGESLKKLEYFSKSIMRSKILPIFVGGDHSITYSIIKGLFENSIEKIRILKFDSHSDFGDFGDFIHHGNVFNWLEKDFPLEIVNFGNYTPMVEEEAEYVSKKSISFSDIKKLIGYLKENKMKTYISFDIDVLNSNIMGGVSYPNPQGINLSCISYFIKHYLRESNEVIGMDFVEYNSFFDNNNTYAYTSAYVLYMILDGLRQNEVT</sequence>
<dbReference type="InterPro" id="IPR023696">
    <property type="entry name" value="Ureohydrolase_dom_sf"/>
</dbReference>
<organism evidence="4 5">
    <name type="scientific">Candidatus Enterococcus lemimoniae</name>
    <dbReference type="NCBI Taxonomy" id="1834167"/>
    <lineage>
        <taxon>Bacteria</taxon>
        <taxon>Bacillati</taxon>
        <taxon>Bacillota</taxon>
        <taxon>Bacilli</taxon>
        <taxon>Lactobacillales</taxon>
        <taxon>Enterococcaceae</taxon>
        <taxon>Enterococcus</taxon>
    </lineage>
</organism>
<dbReference type="SUPFAM" id="SSF52768">
    <property type="entry name" value="Arginase/deacetylase"/>
    <property type="match status" value="1"/>
</dbReference>
<keyword evidence="5" id="KW-1185">Reference proteome</keyword>
<dbReference type="InterPro" id="IPR006035">
    <property type="entry name" value="Ureohydrolase"/>
</dbReference>
<evidence type="ECO:0000256" key="2">
    <source>
        <dbReference type="ARBA" id="ARBA00022801"/>
    </source>
</evidence>
<evidence type="ECO:0000313" key="5">
    <source>
        <dbReference type="Proteomes" id="UP000195080"/>
    </source>
</evidence>
<keyword evidence="1" id="KW-0479">Metal-binding</keyword>
<dbReference type="Pfam" id="PF00491">
    <property type="entry name" value="Arginase"/>
    <property type="match status" value="1"/>
</dbReference>
<gene>
    <name evidence="4" type="ORF">A5866_002041</name>
</gene>
<keyword evidence="2" id="KW-0378">Hydrolase</keyword>
<comment type="similarity">
    <text evidence="3">Belongs to the arginase family.</text>
</comment>
<evidence type="ECO:0000313" key="4">
    <source>
        <dbReference type="EMBL" id="WYJ86957.1"/>
    </source>
</evidence>
<name>A0ABZ2TBS7_9ENTE</name>
<dbReference type="PROSITE" id="PS51409">
    <property type="entry name" value="ARGINASE_2"/>
    <property type="match status" value="1"/>
</dbReference>
<accession>A0ABZ2TBS7</accession>
<evidence type="ECO:0000256" key="3">
    <source>
        <dbReference type="PROSITE-ProRule" id="PRU00742"/>
    </source>
</evidence>
<dbReference type="Gene3D" id="3.40.800.10">
    <property type="entry name" value="Ureohydrolase domain"/>
    <property type="match status" value="1"/>
</dbReference>
<reference evidence="5" key="1">
    <citation type="submission" date="2017-05" db="EMBL/GenBank/DDBJ databases">
        <title>The Genome Sequence of EEnterococcus faecalis 9F2_4866.</title>
        <authorList>
            <consortium name="The Broad Institute Genomics Platform"/>
            <consortium name="The Broad Institute Genomic Center for Infectious Diseases"/>
            <person name="Earl A."/>
            <person name="Manson A."/>
            <person name="Schwartman J."/>
            <person name="Gilmore M."/>
            <person name="Abouelleil A."/>
            <person name="Cao P."/>
            <person name="Chapman S."/>
            <person name="Cusick C."/>
            <person name="Shea T."/>
            <person name="Young S."/>
            <person name="Neafsey D."/>
            <person name="Nusbaum C."/>
            <person name="Birren B."/>
        </authorList>
    </citation>
    <scope>NUCLEOTIDE SEQUENCE [LARGE SCALE GENOMIC DNA]</scope>
    <source>
        <strain evidence="5">12C11_DIV0727</strain>
    </source>
</reference>
<dbReference type="Proteomes" id="UP000195080">
    <property type="component" value="Chromosome"/>
</dbReference>
<proteinExistence type="inferred from homology"/>